<evidence type="ECO:0000313" key="1">
    <source>
        <dbReference type="EMBL" id="MBB5560615.1"/>
    </source>
</evidence>
<reference evidence="1 2" key="1">
    <citation type="submission" date="2020-08" db="EMBL/GenBank/DDBJ databases">
        <title>Genomic Encyclopedia of Type Strains, Phase IV (KMG-V): Genome sequencing to study the core and pangenomes of soil and plant-associated prokaryotes.</title>
        <authorList>
            <person name="Whitman W."/>
        </authorList>
    </citation>
    <scope>NUCLEOTIDE SEQUENCE [LARGE SCALE GENOMIC DNA]</scope>
    <source>
        <strain evidence="1 2">SEMIA 4034</strain>
    </source>
</reference>
<name>A0A7W8XCY6_9HYPH</name>
<organism evidence="1 2">
    <name type="scientific">Rhizobium lentis</name>
    <dbReference type="NCBI Taxonomy" id="1138194"/>
    <lineage>
        <taxon>Bacteria</taxon>
        <taxon>Pseudomonadati</taxon>
        <taxon>Pseudomonadota</taxon>
        <taxon>Alphaproteobacteria</taxon>
        <taxon>Hyphomicrobiales</taxon>
        <taxon>Rhizobiaceae</taxon>
        <taxon>Rhizobium/Agrobacterium group</taxon>
        <taxon>Rhizobium</taxon>
    </lineage>
</organism>
<sequence>MADTLFRVHFEDGTKLDITASDAAAAGKRAGDQHDGIIKKVKRVKGNG</sequence>
<dbReference type="EMBL" id="JACHBC010000004">
    <property type="protein sequence ID" value="MBB5560615.1"/>
    <property type="molecule type" value="Genomic_DNA"/>
</dbReference>
<protein>
    <submittedName>
        <fullName evidence="1">Uncharacterized protein</fullName>
    </submittedName>
</protein>
<dbReference type="AlphaFoldDB" id="A0A7W8XCY6"/>
<dbReference type="RefSeq" id="WP_183916101.1">
    <property type="nucleotide sequence ID" value="NZ_JACHBB010000004.1"/>
</dbReference>
<evidence type="ECO:0000313" key="2">
    <source>
        <dbReference type="Proteomes" id="UP000528824"/>
    </source>
</evidence>
<comment type="caution">
    <text evidence="1">The sequence shown here is derived from an EMBL/GenBank/DDBJ whole genome shotgun (WGS) entry which is preliminary data.</text>
</comment>
<keyword evidence="2" id="KW-1185">Reference proteome</keyword>
<accession>A0A7W8XCY6</accession>
<proteinExistence type="predicted"/>
<gene>
    <name evidence="1" type="ORF">GGI59_002277</name>
</gene>
<dbReference type="Proteomes" id="UP000528824">
    <property type="component" value="Unassembled WGS sequence"/>
</dbReference>